<evidence type="ECO:0000313" key="3">
    <source>
        <dbReference type="Proteomes" id="UP000298284"/>
    </source>
</evidence>
<keyword evidence="1" id="KW-0732">Signal</keyword>
<feature type="chain" id="PRO_5021385533" evidence="1">
    <location>
        <begin position="22"/>
        <end position="195"/>
    </location>
</feature>
<dbReference type="EMBL" id="SRKZ01000007">
    <property type="protein sequence ID" value="TGD77872.1"/>
    <property type="molecule type" value="Genomic_DNA"/>
</dbReference>
<gene>
    <name evidence="2" type="ORF">EU557_21495</name>
</gene>
<evidence type="ECO:0000313" key="2">
    <source>
        <dbReference type="EMBL" id="TGD77872.1"/>
    </source>
</evidence>
<proteinExistence type="predicted"/>
<name>A0A4Z0MDM9_9BACT</name>
<accession>A0A4Z0MDM9</accession>
<organism evidence="2 3">
    <name type="scientific">Hymenobacter wooponensis</name>
    <dbReference type="NCBI Taxonomy" id="1525360"/>
    <lineage>
        <taxon>Bacteria</taxon>
        <taxon>Pseudomonadati</taxon>
        <taxon>Bacteroidota</taxon>
        <taxon>Cytophagia</taxon>
        <taxon>Cytophagales</taxon>
        <taxon>Hymenobacteraceae</taxon>
        <taxon>Hymenobacter</taxon>
    </lineage>
</organism>
<comment type="caution">
    <text evidence="2">The sequence shown here is derived from an EMBL/GenBank/DDBJ whole genome shotgun (WGS) entry which is preliminary data.</text>
</comment>
<reference evidence="2 3" key="1">
    <citation type="submission" date="2019-04" db="EMBL/GenBank/DDBJ databases">
        <authorList>
            <person name="Feng G."/>
            <person name="Zhang J."/>
            <person name="Zhu H."/>
        </authorList>
    </citation>
    <scope>NUCLEOTIDE SEQUENCE [LARGE SCALE GENOMIC DNA]</scope>
    <source>
        <strain evidence="2 3">JCM 19491</strain>
    </source>
</reference>
<evidence type="ECO:0000256" key="1">
    <source>
        <dbReference type="SAM" id="SignalP"/>
    </source>
</evidence>
<dbReference type="AlphaFoldDB" id="A0A4Z0MDM9"/>
<keyword evidence="3" id="KW-1185">Reference proteome</keyword>
<protein>
    <submittedName>
        <fullName evidence="2">Uncharacterized protein</fullName>
    </submittedName>
</protein>
<feature type="signal peptide" evidence="1">
    <location>
        <begin position="1"/>
        <end position="21"/>
    </location>
</feature>
<dbReference type="RefSeq" id="WP_135532546.1">
    <property type="nucleotide sequence ID" value="NZ_SRKZ01000007.1"/>
</dbReference>
<dbReference type="OrthoDB" id="794757at2"/>
<dbReference type="PROSITE" id="PS51257">
    <property type="entry name" value="PROKAR_LIPOPROTEIN"/>
    <property type="match status" value="1"/>
</dbReference>
<sequence length="195" mass="21425">MRNVGCASVVLLLLFTAACGGQEQPVTASSNKPARALRYFDVSGFVSQEAARLNQQRPAVEKQVQLRTGGLETTRVPQVDWTKELQIFQQADINKPALRGTYAIDSLTTPEGLTKRTYRRLPGQEFPVEQLTVVTQGPAVQSLTATLAQDNPLVYSQKKLELQCRNGQVASYLVDGIQKLILFDSVRYSAAGKVL</sequence>
<dbReference type="Proteomes" id="UP000298284">
    <property type="component" value="Unassembled WGS sequence"/>
</dbReference>